<keyword evidence="1" id="KW-0812">Transmembrane</keyword>
<keyword evidence="1" id="KW-1133">Transmembrane helix</keyword>
<evidence type="ECO:0000256" key="1">
    <source>
        <dbReference type="SAM" id="Phobius"/>
    </source>
</evidence>
<feature type="transmembrane region" description="Helical" evidence="1">
    <location>
        <begin position="12"/>
        <end position="30"/>
    </location>
</feature>
<accession>V6SLD3</accession>
<comment type="caution">
    <text evidence="2">The sequence shown here is derived from an EMBL/GenBank/DDBJ whole genome shotgun (WGS) entry which is preliminary data.</text>
</comment>
<organism evidence="2 3">
    <name type="scientific">Flavobacterium limnosediminis JC2902</name>
    <dbReference type="NCBI Taxonomy" id="1341181"/>
    <lineage>
        <taxon>Bacteria</taxon>
        <taxon>Pseudomonadati</taxon>
        <taxon>Bacteroidota</taxon>
        <taxon>Flavobacteriia</taxon>
        <taxon>Flavobacteriales</taxon>
        <taxon>Flavobacteriaceae</taxon>
        <taxon>Flavobacterium</taxon>
    </lineage>
</organism>
<dbReference type="Proteomes" id="UP000018004">
    <property type="component" value="Unassembled WGS sequence"/>
</dbReference>
<dbReference type="AlphaFoldDB" id="V6SLD3"/>
<protein>
    <submittedName>
        <fullName evidence="2">Uncharacterized protein</fullName>
    </submittedName>
</protein>
<sequence>MSALKQKGIALNYSFFVQEAVVFSALFAVINKSNYRNLLLGIQRPVITVNT</sequence>
<gene>
    <name evidence="2" type="ORF">FLJC2902T_22500</name>
</gene>
<evidence type="ECO:0000313" key="2">
    <source>
        <dbReference type="EMBL" id="ESU27072.1"/>
    </source>
</evidence>
<reference evidence="2 3" key="1">
    <citation type="submission" date="2013-08" db="EMBL/GenBank/DDBJ databases">
        <title>Flavobacterium limnosediminis JC2902 genome sequencing.</title>
        <authorList>
            <person name="Lee K."/>
            <person name="Yi H."/>
            <person name="Park S."/>
            <person name="Chun J."/>
        </authorList>
    </citation>
    <scope>NUCLEOTIDE SEQUENCE [LARGE SCALE GENOMIC DNA]</scope>
    <source>
        <strain evidence="2 3">JC2902</strain>
    </source>
</reference>
<keyword evidence="3" id="KW-1185">Reference proteome</keyword>
<evidence type="ECO:0000313" key="3">
    <source>
        <dbReference type="Proteomes" id="UP000018004"/>
    </source>
</evidence>
<dbReference type="STRING" id="1341181.FLJC2902T_22500"/>
<proteinExistence type="predicted"/>
<name>V6SLD3_9FLAO</name>
<keyword evidence="1" id="KW-0472">Membrane</keyword>
<dbReference type="EMBL" id="AVGG01000016">
    <property type="protein sequence ID" value="ESU27072.1"/>
    <property type="molecule type" value="Genomic_DNA"/>
</dbReference>